<evidence type="ECO:0000313" key="2">
    <source>
        <dbReference type="Proteomes" id="UP001631969"/>
    </source>
</evidence>
<evidence type="ECO:0000313" key="1">
    <source>
        <dbReference type="EMBL" id="MFM9327443.1"/>
    </source>
</evidence>
<comment type="caution">
    <text evidence="1">The sequence shown here is derived from an EMBL/GenBank/DDBJ whole genome shotgun (WGS) entry which is preliminary data.</text>
</comment>
<accession>A0ACC7NS82</accession>
<dbReference type="Proteomes" id="UP001631969">
    <property type="component" value="Unassembled WGS sequence"/>
</dbReference>
<name>A0ACC7NS82_9BACL</name>
<reference evidence="1" key="1">
    <citation type="submission" date="2024-12" db="EMBL/GenBank/DDBJ databases">
        <authorList>
            <person name="Wu N."/>
        </authorList>
    </citation>
    <scope>NUCLEOTIDE SEQUENCE</scope>
    <source>
        <strain evidence="1">P15</strain>
    </source>
</reference>
<keyword evidence="2" id="KW-1185">Reference proteome</keyword>
<dbReference type="EMBL" id="JBJURJ010000002">
    <property type="protein sequence ID" value="MFM9327443.1"/>
    <property type="molecule type" value="Genomic_DNA"/>
</dbReference>
<sequence length="681" mass="75160">MHIFLAVLVMLGLIGVSNVVNRFLPMIPVPLIQIALGALLAMMPSGVHLELEPELFFVLFIAPLLYNDGKHTPREELWRLRAPILLMAVGLVFVTVFAVGYAIHWMLPSIPLAAAFGLAAILSPTDAVAVSSLAGRLHLPKSLMRLLEGEALMNDASGLVAFKFAIAAAVTGVFSLPKASFSFLVISVGGLLFGAALAFVIIGVRNLLRRFGMEDVTIHMLIQLLTPFMLYLTAEHLGVSGILAAVAGGIVHAVEDDRSRDYSTFNQLNVSQLNTVSSSTWSVILFILNGLVFVILGLQIPDVSITVIRNPLLNNLHMFGYAAAIFVMLLGLRFLWTLVFTRVGKGEGKTDSVSLKMLLMTSVSGVRGAVTLAGAFSIPLVLNDGTPFPERDLIIFLAAVVILLSLLSASLFLPLLARRKDAASGQSQLEEAQIKVLAAAIQAVRHESSEENEAAVSSVIADYRQWIGQTEGKTSSGKGARLNKGTEIQLRLDALHTERQFAQIQLDEGRITPEQAEIFFRMMDQMEALMANPMRMWKAMMKLFFRRLKRPFGHKAGFDRFAGKRKDLEAVRKLKLQSSEAALQFLVAQSGSPVHKEERAAVISHYREVLERFNRISSMARRNDRSFHEQRKELHGFAIQAERNVVQAMYETGELNRETAGELRRRIKAREAVLLEQDEMV</sequence>
<gene>
    <name evidence="1" type="ORF">ACI1P1_03925</name>
</gene>
<organism evidence="1 2">
    <name type="scientific">Paenibacillus mesotrionivorans</name>
    <dbReference type="NCBI Taxonomy" id="3160968"/>
    <lineage>
        <taxon>Bacteria</taxon>
        <taxon>Bacillati</taxon>
        <taxon>Bacillota</taxon>
        <taxon>Bacilli</taxon>
        <taxon>Bacillales</taxon>
        <taxon>Paenibacillaceae</taxon>
        <taxon>Paenibacillus</taxon>
    </lineage>
</organism>
<protein>
    <submittedName>
        <fullName evidence="1">Na+/H+ antiporter</fullName>
    </submittedName>
</protein>
<proteinExistence type="predicted"/>